<reference evidence="2" key="1">
    <citation type="submission" date="2016-10" db="EMBL/GenBank/DDBJ databases">
        <authorList>
            <person name="Varghese N."/>
            <person name="Submissions S."/>
        </authorList>
    </citation>
    <scope>NUCLEOTIDE SEQUENCE [LARGE SCALE GENOMIC DNA]</scope>
    <source>
        <strain evidence="2">DSM 17875</strain>
    </source>
</reference>
<proteinExistence type="predicted"/>
<dbReference type="OrthoDB" id="6990478at2"/>
<sequence>MIKRHPILAVLVLALLVLLGLGWQNRVHLAAFPDIISAYTAKEYCSCRYVMDNPADYCVSYSKQFIPLSGFFDDVQHKHVTASGLGRSNTAAWLGPRLGCRLLDQADALPQ</sequence>
<dbReference type="STRING" id="364197.SAMN05216296_0605"/>
<evidence type="ECO:0000313" key="2">
    <source>
        <dbReference type="Proteomes" id="UP000243232"/>
    </source>
</evidence>
<evidence type="ECO:0000313" key="1">
    <source>
        <dbReference type="EMBL" id="SDT92333.1"/>
    </source>
</evidence>
<dbReference type="Proteomes" id="UP000243232">
    <property type="component" value="Chromosome I"/>
</dbReference>
<accession>A0A1H2EBC5</accession>
<keyword evidence="2" id="KW-1185">Reference proteome</keyword>
<name>A0A1H2EBC5_9PSED</name>
<gene>
    <name evidence="1" type="ORF">SAMN05216296_0605</name>
</gene>
<dbReference type="AlphaFoldDB" id="A0A1H2EBC5"/>
<dbReference type="EMBL" id="LT629785">
    <property type="protein sequence ID" value="SDT92333.1"/>
    <property type="molecule type" value="Genomic_DNA"/>
</dbReference>
<dbReference type="RefSeq" id="WP_090193026.1">
    <property type="nucleotide sequence ID" value="NZ_LT629785.1"/>
</dbReference>
<evidence type="ECO:0008006" key="3">
    <source>
        <dbReference type="Google" id="ProtNLM"/>
    </source>
</evidence>
<protein>
    <recommendedName>
        <fullName evidence="3">Amidase</fullName>
    </recommendedName>
</protein>
<organism evidence="1 2">
    <name type="scientific">Pseudomonas pohangensis</name>
    <dbReference type="NCBI Taxonomy" id="364197"/>
    <lineage>
        <taxon>Bacteria</taxon>
        <taxon>Pseudomonadati</taxon>
        <taxon>Pseudomonadota</taxon>
        <taxon>Gammaproteobacteria</taxon>
        <taxon>Pseudomonadales</taxon>
        <taxon>Pseudomonadaceae</taxon>
        <taxon>Pseudomonas</taxon>
    </lineage>
</organism>